<dbReference type="Proteomes" id="UP001445076">
    <property type="component" value="Unassembled WGS sequence"/>
</dbReference>
<comment type="caution">
    <text evidence="1">The sequence shown here is derived from an EMBL/GenBank/DDBJ whole genome shotgun (WGS) entry which is preliminary data.</text>
</comment>
<evidence type="ECO:0000313" key="1">
    <source>
        <dbReference type="EMBL" id="KAK8742888.1"/>
    </source>
</evidence>
<proteinExistence type="predicted"/>
<keyword evidence="2" id="KW-1185">Reference proteome</keyword>
<dbReference type="EMBL" id="JARKIK010000027">
    <property type="protein sequence ID" value="KAK8742888.1"/>
    <property type="molecule type" value="Genomic_DNA"/>
</dbReference>
<gene>
    <name evidence="1" type="ORF">OTU49_001713</name>
</gene>
<evidence type="ECO:0000313" key="2">
    <source>
        <dbReference type="Proteomes" id="UP001445076"/>
    </source>
</evidence>
<sequence length="112" mass="12670">ATSKLSGWNRLCLELISTLELSIIPKAATAWRCNTTTPPCHRTPPTPSCRKTCRSYCVLWTLLSTADDQRLTSPITEHHQYPPVAEPAEAIASYQRYFPRPMINASTFLYQD</sequence>
<feature type="non-terminal residue" evidence="1">
    <location>
        <position position="1"/>
    </location>
</feature>
<protein>
    <submittedName>
        <fullName evidence="1">Uncharacterized protein</fullName>
    </submittedName>
</protein>
<reference evidence="1 2" key="1">
    <citation type="journal article" date="2024" name="BMC Genomics">
        <title>Genome assembly of redclaw crayfish (Cherax quadricarinatus) provides insights into its immune adaptation and hypoxia tolerance.</title>
        <authorList>
            <person name="Liu Z."/>
            <person name="Zheng J."/>
            <person name="Li H."/>
            <person name="Fang K."/>
            <person name="Wang S."/>
            <person name="He J."/>
            <person name="Zhou D."/>
            <person name="Weng S."/>
            <person name="Chi M."/>
            <person name="Gu Z."/>
            <person name="He J."/>
            <person name="Li F."/>
            <person name="Wang M."/>
        </authorList>
    </citation>
    <scope>NUCLEOTIDE SEQUENCE [LARGE SCALE GENOMIC DNA]</scope>
    <source>
        <strain evidence="1">ZL_2023a</strain>
    </source>
</reference>
<dbReference type="AlphaFoldDB" id="A0AAW0XED3"/>
<accession>A0AAW0XED3</accession>
<organism evidence="1 2">
    <name type="scientific">Cherax quadricarinatus</name>
    <name type="common">Australian red claw crayfish</name>
    <dbReference type="NCBI Taxonomy" id="27406"/>
    <lineage>
        <taxon>Eukaryota</taxon>
        <taxon>Metazoa</taxon>
        <taxon>Ecdysozoa</taxon>
        <taxon>Arthropoda</taxon>
        <taxon>Crustacea</taxon>
        <taxon>Multicrustacea</taxon>
        <taxon>Malacostraca</taxon>
        <taxon>Eumalacostraca</taxon>
        <taxon>Eucarida</taxon>
        <taxon>Decapoda</taxon>
        <taxon>Pleocyemata</taxon>
        <taxon>Astacidea</taxon>
        <taxon>Parastacoidea</taxon>
        <taxon>Parastacidae</taxon>
        <taxon>Cherax</taxon>
    </lineage>
</organism>
<name>A0AAW0XED3_CHEQU</name>